<dbReference type="InterPro" id="IPR002645">
    <property type="entry name" value="STAS_dom"/>
</dbReference>
<dbReference type="eggNOG" id="COG1366">
    <property type="taxonomic scope" value="Bacteria"/>
</dbReference>
<organism evidence="4 5">
    <name type="scientific">Saccharothrix espanaensis (strain ATCC 51144 / DSM 44229 / JCM 9112 / NBRC 15066 / NRRL 15764)</name>
    <dbReference type="NCBI Taxonomy" id="1179773"/>
    <lineage>
        <taxon>Bacteria</taxon>
        <taxon>Bacillati</taxon>
        <taxon>Actinomycetota</taxon>
        <taxon>Actinomycetes</taxon>
        <taxon>Pseudonocardiales</taxon>
        <taxon>Pseudonocardiaceae</taxon>
        <taxon>Saccharothrix</taxon>
    </lineage>
</organism>
<proteinExistence type="inferred from homology"/>
<dbReference type="PATRIC" id="fig|1179773.3.peg.6171"/>
<dbReference type="SUPFAM" id="SSF52091">
    <property type="entry name" value="SpoIIaa-like"/>
    <property type="match status" value="1"/>
</dbReference>
<dbReference type="InterPro" id="IPR036513">
    <property type="entry name" value="STAS_dom_sf"/>
</dbReference>
<evidence type="ECO:0000256" key="1">
    <source>
        <dbReference type="ARBA" id="ARBA00009013"/>
    </source>
</evidence>
<sequence>MEQPLITVETSRHDDVLLVRVAGEVDLDTVPQVRAVLRGPAVAVVLDLGGVTFFGSAGIKLLVDARREFGALAVVATARAVLHPLQVTGLARHLPLCRSSDAALDHVRRMSRQAG</sequence>
<dbReference type="PANTHER" id="PTHR33495:SF2">
    <property type="entry name" value="ANTI-SIGMA FACTOR ANTAGONIST TM_1081-RELATED"/>
    <property type="match status" value="1"/>
</dbReference>
<dbReference type="STRING" id="1179773.BN6_61260"/>
<accession>K0K965</accession>
<dbReference type="InterPro" id="IPR003658">
    <property type="entry name" value="Anti-sigma_ant"/>
</dbReference>
<dbReference type="Gene3D" id="3.30.750.24">
    <property type="entry name" value="STAS domain"/>
    <property type="match status" value="1"/>
</dbReference>
<dbReference type="PROSITE" id="PS50801">
    <property type="entry name" value="STAS"/>
    <property type="match status" value="1"/>
</dbReference>
<dbReference type="RefSeq" id="WP_015103490.1">
    <property type="nucleotide sequence ID" value="NC_019673.1"/>
</dbReference>
<dbReference type="Pfam" id="PF01740">
    <property type="entry name" value="STAS"/>
    <property type="match status" value="1"/>
</dbReference>
<dbReference type="AlphaFoldDB" id="K0K965"/>
<dbReference type="HOGENOM" id="CLU_115403_3_1_11"/>
<dbReference type="PANTHER" id="PTHR33495">
    <property type="entry name" value="ANTI-SIGMA FACTOR ANTAGONIST TM_1081-RELATED-RELATED"/>
    <property type="match status" value="1"/>
</dbReference>
<feature type="domain" description="STAS" evidence="3">
    <location>
        <begin position="6"/>
        <end position="107"/>
    </location>
</feature>
<dbReference type="OrthoDB" id="3695884at2"/>
<name>K0K965_SACES</name>
<dbReference type="EMBL" id="HE804045">
    <property type="protein sequence ID" value="CCH33379.1"/>
    <property type="molecule type" value="Genomic_DNA"/>
</dbReference>
<dbReference type="GO" id="GO:0043856">
    <property type="term" value="F:anti-sigma factor antagonist activity"/>
    <property type="evidence" value="ECO:0007669"/>
    <property type="project" value="InterPro"/>
</dbReference>
<dbReference type="KEGG" id="sesp:BN6_61260"/>
<evidence type="ECO:0000313" key="5">
    <source>
        <dbReference type="Proteomes" id="UP000006281"/>
    </source>
</evidence>
<keyword evidence="5" id="KW-1185">Reference proteome</keyword>
<dbReference type="CDD" id="cd07043">
    <property type="entry name" value="STAS_anti-anti-sigma_factors"/>
    <property type="match status" value="1"/>
</dbReference>
<dbReference type="Proteomes" id="UP000006281">
    <property type="component" value="Chromosome"/>
</dbReference>
<gene>
    <name evidence="4" type="ordered locus">BN6_61260</name>
</gene>
<evidence type="ECO:0000313" key="4">
    <source>
        <dbReference type="EMBL" id="CCH33379.1"/>
    </source>
</evidence>
<dbReference type="NCBIfam" id="TIGR00377">
    <property type="entry name" value="ant_ant_sig"/>
    <property type="match status" value="1"/>
</dbReference>
<dbReference type="BioCyc" id="SESP1179773:BN6_RS29480-MONOMER"/>
<evidence type="ECO:0000259" key="3">
    <source>
        <dbReference type="PROSITE" id="PS50801"/>
    </source>
</evidence>
<reference evidence="4 5" key="1">
    <citation type="journal article" date="2012" name="BMC Genomics">
        <title>Complete genome sequence of Saccharothrix espanaensis DSM 44229T and comparison to the other completely sequenced Pseudonocardiaceae.</title>
        <authorList>
            <person name="Strobel T."/>
            <person name="Al-Dilaimi A."/>
            <person name="Blom J."/>
            <person name="Gessner A."/>
            <person name="Kalinowski J."/>
            <person name="Luzhetska M."/>
            <person name="Puhler A."/>
            <person name="Szczepanowski R."/>
            <person name="Bechthold A."/>
            <person name="Ruckert C."/>
        </authorList>
    </citation>
    <scope>NUCLEOTIDE SEQUENCE [LARGE SCALE GENOMIC DNA]</scope>
    <source>
        <strain evidence="5">ATCC 51144 / DSM 44229 / JCM 9112 / NBRC 15066 / NRRL 15764</strain>
    </source>
</reference>
<protein>
    <recommendedName>
        <fullName evidence="2">Anti-sigma factor antagonist</fullName>
    </recommendedName>
</protein>
<evidence type="ECO:0000256" key="2">
    <source>
        <dbReference type="RuleBase" id="RU003749"/>
    </source>
</evidence>
<comment type="similarity">
    <text evidence="1 2">Belongs to the anti-sigma-factor antagonist family.</text>
</comment>